<evidence type="ECO:0000313" key="2">
    <source>
        <dbReference type="Proteomes" id="UP001152799"/>
    </source>
</evidence>
<dbReference type="Proteomes" id="UP001152799">
    <property type="component" value="Chromosome 1"/>
</dbReference>
<sequence length="184" mass="21530">MAILYDANNEPKMELARDRRQREGFPEQDIEIQSRICLNCNRSIINELEQIQHDPRCVRINVLKQTRRQSCLICDAIENLHRLSVSSRAKIYIAQNIYVPNGARSYIYRAYLIPGEDLQVFLEELRILAARSSRWIYDENSLSDEDFQDLSGLTKEQYQHLFTFCNPVLDNGQHRLSPTLMLLA</sequence>
<organism evidence="1 2">
    <name type="scientific">Ceutorhynchus assimilis</name>
    <name type="common">cabbage seed weevil</name>
    <dbReference type="NCBI Taxonomy" id="467358"/>
    <lineage>
        <taxon>Eukaryota</taxon>
        <taxon>Metazoa</taxon>
        <taxon>Ecdysozoa</taxon>
        <taxon>Arthropoda</taxon>
        <taxon>Hexapoda</taxon>
        <taxon>Insecta</taxon>
        <taxon>Pterygota</taxon>
        <taxon>Neoptera</taxon>
        <taxon>Endopterygota</taxon>
        <taxon>Coleoptera</taxon>
        <taxon>Polyphaga</taxon>
        <taxon>Cucujiformia</taxon>
        <taxon>Curculionidae</taxon>
        <taxon>Ceutorhynchinae</taxon>
        <taxon>Ceutorhynchus</taxon>
    </lineage>
</organism>
<gene>
    <name evidence="1" type="ORF">CEUTPL_LOCUS1140</name>
</gene>
<protein>
    <submittedName>
        <fullName evidence="1">Uncharacterized protein</fullName>
    </submittedName>
</protein>
<dbReference type="EMBL" id="OU892277">
    <property type="protein sequence ID" value="CAG9760408.1"/>
    <property type="molecule type" value="Genomic_DNA"/>
</dbReference>
<dbReference type="AlphaFoldDB" id="A0A9N9MEZ0"/>
<reference evidence="1" key="1">
    <citation type="submission" date="2022-01" db="EMBL/GenBank/DDBJ databases">
        <authorList>
            <person name="King R."/>
        </authorList>
    </citation>
    <scope>NUCLEOTIDE SEQUENCE</scope>
</reference>
<name>A0A9N9MEZ0_9CUCU</name>
<keyword evidence="2" id="KW-1185">Reference proteome</keyword>
<dbReference type="OrthoDB" id="6765180at2759"/>
<proteinExistence type="predicted"/>
<accession>A0A9N9MEZ0</accession>
<evidence type="ECO:0000313" key="1">
    <source>
        <dbReference type="EMBL" id="CAG9760408.1"/>
    </source>
</evidence>